<evidence type="ECO:0000256" key="8">
    <source>
        <dbReference type="ARBA" id="ARBA00023136"/>
    </source>
</evidence>
<keyword evidence="7 9" id="KW-1133">Transmembrane helix</keyword>
<dbReference type="AlphaFoldDB" id="A0A023DWT6"/>
<keyword evidence="8 9" id="KW-0472">Membrane</keyword>
<keyword evidence="6 9" id="KW-0812">Transmembrane</keyword>
<dbReference type="EMBL" id="BAUP01000036">
    <property type="protein sequence ID" value="GAJ45869.1"/>
    <property type="molecule type" value="Genomic_DNA"/>
</dbReference>
<evidence type="ECO:0000313" key="10">
    <source>
        <dbReference type="EMBL" id="GAJ45869.1"/>
    </source>
</evidence>
<dbReference type="GO" id="GO:0016765">
    <property type="term" value="F:transferase activity, transferring alkyl or aryl (other than methyl) groups"/>
    <property type="evidence" value="ECO:0007669"/>
    <property type="project" value="InterPro"/>
</dbReference>
<feature type="transmembrane region" description="Helical" evidence="9">
    <location>
        <begin position="105"/>
        <end position="123"/>
    </location>
</feature>
<proteinExistence type="inferred from homology"/>
<name>A0A023DWT6_9PROT</name>
<evidence type="ECO:0000256" key="5">
    <source>
        <dbReference type="ARBA" id="ARBA00022679"/>
    </source>
</evidence>
<gene>
    <name evidence="10" type="ORF">HE1_00179</name>
</gene>
<keyword evidence="5 10" id="KW-0808">Transferase</keyword>
<evidence type="ECO:0000256" key="7">
    <source>
        <dbReference type="ARBA" id="ARBA00022989"/>
    </source>
</evidence>
<dbReference type="InterPro" id="IPR039653">
    <property type="entry name" value="Prenyltransferase"/>
</dbReference>
<dbReference type="PANTHER" id="PTHR11048:SF28">
    <property type="entry name" value="4-HYDROXYBENZOATE POLYPRENYLTRANSFERASE, MITOCHONDRIAL"/>
    <property type="match status" value="1"/>
</dbReference>
<keyword evidence="11" id="KW-1185">Reference proteome</keyword>
<reference evidence="10 11" key="1">
    <citation type="journal article" date="2014" name="FEMS Microbiol. Lett.">
        <title>Draft genome sequences of three Holospora species (Holospora obtusa, Holospora undulata, and Holospora elegans), endonuclear symbiotic bacteria of the ciliate Paramecium caudatum.</title>
        <authorList>
            <person name="Dohra H."/>
            <person name="Tanaka K."/>
            <person name="Suzuki T."/>
            <person name="Fujishima M."/>
            <person name="Suzuki H."/>
        </authorList>
    </citation>
    <scope>NUCLEOTIDE SEQUENCE [LARGE SCALE GENOMIC DNA]</scope>
    <source>
        <strain evidence="10 11">E1</strain>
    </source>
</reference>
<dbReference type="Gene3D" id="1.10.357.140">
    <property type="entry name" value="UbiA prenyltransferase"/>
    <property type="match status" value="1"/>
</dbReference>
<comment type="cofactor">
    <cofactor evidence="1">
        <name>Mg(2+)</name>
        <dbReference type="ChEBI" id="CHEBI:18420"/>
    </cofactor>
</comment>
<dbReference type="Pfam" id="PF01040">
    <property type="entry name" value="UbiA"/>
    <property type="match status" value="1"/>
</dbReference>
<organism evidence="10 11">
    <name type="scientific">Holospora elegans E1</name>
    <dbReference type="NCBI Taxonomy" id="1427503"/>
    <lineage>
        <taxon>Bacteria</taxon>
        <taxon>Pseudomonadati</taxon>
        <taxon>Pseudomonadota</taxon>
        <taxon>Alphaproteobacteria</taxon>
        <taxon>Holosporales</taxon>
        <taxon>Holosporaceae</taxon>
        <taxon>Holospora</taxon>
    </lineage>
</organism>
<keyword evidence="4" id="KW-1003">Cell membrane</keyword>
<feature type="transmembrane region" description="Helical" evidence="9">
    <location>
        <begin position="275"/>
        <end position="295"/>
    </location>
</feature>
<dbReference type="InterPro" id="IPR044878">
    <property type="entry name" value="UbiA_sf"/>
</dbReference>
<feature type="transmembrane region" description="Helical" evidence="9">
    <location>
        <begin position="25"/>
        <end position="50"/>
    </location>
</feature>
<dbReference type="OrthoDB" id="9782418at2"/>
<comment type="similarity">
    <text evidence="3">Belongs to the UbiA prenyltransferase family.</text>
</comment>
<dbReference type="Proteomes" id="UP000024842">
    <property type="component" value="Unassembled WGS sequence"/>
</dbReference>
<dbReference type="STRING" id="1427503.HE1_00179"/>
<dbReference type="RefSeq" id="WP_052567160.1">
    <property type="nucleotide sequence ID" value="NZ_BAUP01000036.1"/>
</dbReference>
<accession>A0A023DWT6</accession>
<evidence type="ECO:0000256" key="9">
    <source>
        <dbReference type="SAM" id="Phobius"/>
    </source>
</evidence>
<sequence>MKLKKIYYSNLRIARGVFTRENWKLWFVAARFFQIHGTLLLFWPCLWGYFCQTNKSIKFWELAWLFWGSTWMRSVGCVYNDWVDAPLDYFVPRTQNRPLICKAEGWKIPMICICGFFSILAVWTLPFRVVFLGCVGWILSLAYPWLKRYIIPQAALGVLFGWGVWVGAALSMIPSLSLCWGEYIVAVLWSIEYDSVYSAPDQWADRKLGLKSLANYARHQTRRVVLEVCMIRWGIMGILSYSSEKSLILVLLSANITYYSLLKVCFIKSYSCHQYFLLQAWIQGGILVLWAYSLVPF</sequence>
<evidence type="ECO:0000256" key="4">
    <source>
        <dbReference type="ARBA" id="ARBA00022475"/>
    </source>
</evidence>
<dbReference type="InterPro" id="IPR000537">
    <property type="entry name" value="UbiA_prenyltransferase"/>
</dbReference>
<feature type="transmembrane region" description="Helical" evidence="9">
    <location>
        <begin position="158"/>
        <end position="177"/>
    </location>
</feature>
<comment type="caution">
    <text evidence="10">The sequence shown here is derived from an EMBL/GenBank/DDBJ whole genome shotgun (WGS) entry which is preliminary data.</text>
</comment>
<feature type="transmembrane region" description="Helical" evidence="9">
    <location>
        <begin position="129"/>
        <end position="146"/>
    </location>
</feature>
<dbReference type="Gene3D" id="1.20.120.1780">
    <property type="entry name" value="UbiA prenyltransferase"/>
    <property type="match status" value="1"/>
</dbReference>
<evidence type="ECO:0000256" key="3">
    <source>
        <dbReference type="ARBA" id="ARBA00005985"/>
    </source>
</evidence>
<dbReference type="GO" id="GO:0005886">
    <property type="term" value="C:plasma membrane"/>
    <property type="evidence" value="ECO:0007669"/>
    <property type="project" value="TreeGrafter"/>
</dbReference>
<feature type="transmembrane region" description="Helical" evidence="9">
    <location>
        <begin position="247"/>
        <end position="266"/>
    </location>
</feature>
<evidence type="ECO:0000256" key="2">
    <source>
        <dbReference type="ARBA" id="ARBA00004141"/>
    </source>
</evidence>
<comment type="subcellular location">
    <subcellularLocation>
        <location evidence="2">Membrane</location>
        <topology evidence="2">Multi-pass membrane protein</topology>
    </subcellularLocation>
</comment>
<evidence type="ECO:0000256" key="6">
    <source>
        <dbReference type="ARBA" id="ARBA00022692"/>
    </source>
</evidence>
<dbReference type="PANTHER" id="PTHR11048">
    <property type="entry name" value="PRENYLTRANSFERASES"/>
    <property type="match status" value="1"/>
</dbReference>
<protein>
    <submittedName>
        <fullName evidence="10">4-hydroxybenzoate octaprenyltransferase</fullName>
    </submittedName>
</protein>
<evidence type="ECO:0000313" key="11">
    <source>
        <dbReference type="Proteomes" id="UP000024842"/>
    </source>
</evidence>
<dbReference type="GO" id="GO:0006744">
    <property type="term" value="P:ubiquinone biosynthetic process"/>
    <property type="evidence" value="ECO:0007669"/>
    <property type="project" value="TreeGrafter"/>
</dbReference>
<evidence type="ECO:0000256" key="1">
    <source>
        <dbReference type="ARBA" id="ARBA00001946"/>
    </source>
</evidence>